<organism evidence="2 3">
    <name type="scientific">Anaeramoeba flamelloides</name>
    <dbReference type="NCBI Taxonomy" id="1746091"/>
    <lineage>
        <taxon>Eukaryota</taxon>
        <taxon>Metamonada</taxon>
        <taxon>Anaeramoebidae</taxon>
        <taxon>Anaeramoeba</taxon>
    </lineage>
</organism>
<accession>A0AAV7Z804</accession>
<keyword evidence="1" id="KW-0175">Coiled coil</keyword>
<sequence>MELTKTLTIFQKFLPKQKSESFQELYHKLSTEYEGLSDTISPPQLIHIFSSLSLFNFTEAQRATKEEIKLQQKRLERNQKNKEESHELILITYKLGKFLKTFCVVEQEYYQERINNQLNKKKKKKRKRSLSASLKNNQKLTLDLKYLKLKQKSTKLVEKIKSILSKSLRDQKKSKKN</sequence>
<name>A0AAV7Z804_9EUKA</name>
<dbReference type="Proteomes" id="UP001146793">
    <property type="component" value="Unassembled WGS sequence"/>
</dbReference>
<comment type="caution">
    <text evidence="2">The sequence shown here is derived from an EMBL/GenBank/DDBJ whole genome shotgun (WGS) entry which is preliminary data.</text>
</comment>
<gene>
    <name evidence="2" type="ORF">M0812_18335</name>
</gene>
<evidence type="ECO:0000313" key="3">
    <source>
        <dbReference type="Proteomes" id="UP001146793"/>
    </source>
</evidence>
<dbReference type="AlphaFoldDB" id="A0AAV7Z804"/>
<feature type="coiled-coil region" evidence="1">
    <location>
        <begin position="58"/>
        <end position="85"/>
    </location>
</feature>
<protein>
    <submittedName>
        <fullName evidence="2">Uncharacterized protein</fullName>
    </submittedName>
</protein>
<reference evidence="2" key="1">
    <citation type="submission" date="2022-08" db="EMBL/GenBank/DDBJ databases">
        <title>Novel sulphate-reducing endosymbionts in the free-living metamonad Anaeramoeba.</title>
        <authorList>
            <person name="Jerlstrom-Hultqvist J."/>
            <person name="Cepicka I."/>
            <person name="Gallot-Lavallee L."/>
            <person name="Salas-Leiva D."/>
            <person name="Curtis B.A."/>
            <person name="Zahonova K."/>
            <person name="Pipaliya S."/>
            <person name="Dacks J."/>
            <person name="Roger A.J."/>
        </authorList>
    </citation>
    <scope>NUCLEOTIDE SEQUENCE</scope>
    <source>
        <strain evidence="2">Busselton2</strain>
    </source>
</reference>
<evidence type="ECO:0000313" key="2">
    <source>
        <dbReference type="EMBL" id="KAJ3436278.1"/>
    </source>
</evidence>
<proteinExistence type="predicted"/>
<dbReference type="EMBL" id="JANTQA010000036">
    <property type="protein sequence ID" value="KAJ3436278.1"/>
    <property type="molecule type" value="Genomic_DNA"/>
</dbReference>
<evidence type="ECO:0000256" key="1">
    <source>
        <dbReference type="SAM" id="Coils"/>
    </source>
</evidence>